<evidence type="ECO:0000313" key="3">
    <source>
        <dbReference type="EMBL" id="VIP00995.1"/>
    </source>
</evidence>
<dbReference type="Proteomes" id="UP000464378">
    <property type="component" value="Chromosome"/>
</dbReference>
<dbReference type="EMBL" id="LR593887">
    <property type="protein sequence ID" value="VTR97413.1"/>
    <property type="molecule type" value="Genomic_DNA"/>
</dbReference>
<feature type="transmembrane region" description="Helical" evidence="1">
    <location>
        <begin position="24"/>
        <end position="44"/>
    </location>
</feature>
<dbReference type="KEGG" id="tim:GMBLW1_29650"/>
<dbReference type="InterPro" id="IPR012495">
    <property type="entry name" value="TadE-like_dom"/>
</dbReference>
<sequence>MRRSVPSDSQPSAIIPPHNPRRGVAAVEFAVCFPVLMLMMIGIWEIGRLVHVKQLISNAAREGARAASTGLRDFNGITGVVRNYLLNSGISNTTGLVVKVTNLTKSAGPSYNPANADQLDELQIEISLPFNNVKWVFLPQLSTVTTINGKANWFSTKNVPIFVDLSGAQIPRNPI</sequence>
<proteinExistence type="predicted"/>
<dbReference type="AlphaFoldDB" id="A0A6C2YIT5"/>
<evidence type="ECO:0000259" key="2">
    <source>
        <dbReference type="Pfam" id="PF07811"/>
    </source>
</evidence>
<gene>
    <name evidence="3" type="ORF">GMBLW1_29650</name>
</gene>
<evidence type="ECO:0000256" key="1">
    <source>
        <dbReference type="SAM" id="Phobius"/>
    </source>
</evidence>
<dbReference type="RefSeq" id="WP_162656185.1">
    <property type="nucleotide sequence ID" value="NZ_LR593887.1"/>
</dbReference>
<accession>A0A6C2YIT5</accession>
<organism evidence="3">
    <name type="scientific">Tuwongella immobilis</name>
    <dbReference type="NCBI Taxonomy" id="692036"/>
    <lineage>
        <taxon>Bacteria</taxon>
        <taxon>Pseudomonadati</taxon>
        <taxon>Planctomycetota</taxon>
        <taxon>Planctomycetia</taxon>
        <taxon>Gemmatales</taxon>
        <taxon>Gemmataceae</taxon>
        <taxon>Tuwongella</taxon>
    </lineage>
</organism>
<protein>
    <recommendedName>
        <fullName evidence="2">TadE-like domain-containing protein</fullName>
    </recommendedName>
</protein>
<dbReference type="EMBL" id="LR586016">
    <property type="protein sequence ID" value="VIP00995.1"/>
    <property type="molecule type" value="Genomic_DNA"/>
</dbReference>
<name>A0A6C2YIT5_9BACT</name>
<keyword evidence="1" id="KW-1133">Transmembrane helix</keyword>
<keyword evidence="1" id="KW-0812">Transmembrane</keyword>
<keyword evidence="1" id="KW-0472">Membrane</keyword>
<keyword evidence="4" id="KW-1185">Reference proteome</keyword>
<evidence type="ECO:0000313" key="4">
    <source>
        <dbReference type="Proteomes" id="UP000464378"/>
    </source>
</evidence>
<dbReference type="Pfam" id="PF07811">
    <property type="entry name" value="TadE"/>
    <property type="match status" value="1"/>
</dbReference>
<reference evidence="3" key="1">
    <citation type="submission" date="2019-04" db="EMBL/GenBank/DDBJ databases">
        <authorList>
            <consortium name="Science for Life Laboratories"/>
        </authorList>
    </citation>
    <scope>NUCLEOTIDE SEQUENCE</scope>
    <source>
        <strain evidence="3">MBLW1</strain>
    </source>
</reference>
<feature type="domain" description="TadE-like" evidence="2">
    <location>
        <begin position="23"/>
        <end position="65"/>
    </location>
</feature>
<dbReference type="InParanoid" id="A0A6C2YIT5"/>